<dbReference type="EMBL" id="CAXAMM010025502">
    <property type="protein sequence ID" value="CAK9057050.1"/>
    <property type="molecule type" value="Genomic_DNA"/>
</dbReference>
<feature type="compositionally biased region" description="Basic and acidic residues" evidence="1">
    <location>
        <begin position="306"/>
        <end position="326"/>
    </location>
</feature>
<gene>
    <name evidence="2" type="ORF">SCF082_LOCUS30679</name>
</gene>
<feature type="region of interest" description="Disordered" evidence="1">
    <location>
        <begin position="507"/>
        <end position="547"/>
    </location>
</feature>
<feature type="compositionally biased region" description="Basic and acidic residues" evidence="1">
    <location>
        <begin position="268"/>
        <end position="278"/>
    </location>
</feature>
<comment type="caution">
    <text evidence="2">The sequence shown here is derived from an EMBL/GenBank/DDBJ whole genome shotgun (WGS) entry which is preliminary data.</text>
</comment>
<accession>A0ABP0N461</accession>
<proteinExistence type="predicted"/>
<feature type="compositionally biased region" description="Acidic residues" evidence="1">
    <location>
        <begin position="332"/>
        <end position="341"/>
    </location>
</feature>
<feature type="compositionally biased region" description="Low complexity" evidence="1">
    <location>
        <begin position="255"/>
        <end position="267"/>
    </location>
</feature>
<feature type="region of interest" description="Disordered" evidence="1">
    <location>
        <begin position="239"/>
        <end position="446"/>
    </location>
</feature>
<keyword evidence="2" id="KW-0067">ATP-binding</keyword>
<dbReference type="SUPFAM" id="SSF50249">
    <property type="entry name" value="Nucleic acid-binding proteins"/>
    <property type="match status" value="1"/>
</dbReference>
<evidence type="ECO:0000256" key="1">
    <source>
        <dbReference type="SAM" id="MobiDB-lite"/>
    </source>
</evidence>
<sequence length="591" mass="64347">MRVACRAVPKGWLSWGRRYLSRQRGVMVQWDNERGFGKVQSTDGRELFVHKSYLREAVTKGAAVDFEISWVESKQQDHAKDVQLLKPGTGSTPEAIETEGDSAFAVESALEPPDLPSLPEHATDRQHLEMLTQQMDQLRKRGHDTQKLLVQNQQLLVQSQQLLVQGLFALIQQQNVQNANLERALKALTAQMGGEVSDLPEVKVPSPLASLEVPGIALAAAPEADKSIKKGMAEIRYGTAVEQKEPEKKPEKQEAASAESAKVASETKAPDKKVEKQEAAAAESAEEASEPEEPEKNATPEPVEAAEGRAEVVEAEAPDKKVEKQEAAAAESAEEASEPEEPEKNATPEPVEAAEGRAEVVEAEAHQTTPTPEAMEEEMESSKVVPASCACLDSEHAPSGASRVRRRPTPLDLPSLRPSPRKATPNRVQLPDLTTPSPRGANGETLMPTLTAQELEKVRQVEDAPHSKSMPVSSFRNGKRVRKVEELDMLTMRDLAMHYRRCTTLQLESSVSDASSPAARSGSRSDTKSTRASETSPAPVETPRKDSVALEVFAKIPSLGSRRASRASRESDFDTLLPSVVLPSMVGPMDF</sequence>
<dbReference type="Proteomes" id="UP001642464">
    <property type="component" value="Unassembled WGS sequence"/>
</dbReference>
<keyword evidence="2" id="KW-0347">Helicase</keyword>
<keyword evidence="2" id="KW-0378">Hydrolase</keyword>
<keyword evidence="3" id="KW-1185">Reference proteome</keyword>
<dbReference type="InterPro" id="IPR012340">
    <property type="entry name" value="NA-bd_OB-fold"/>
</dbReference>
<feature type="compositionally biased region" description="Basic and acidic residues" evidence="1">
    <location>
        <begin position="354"/>
        <end position="365"/>
    </location>
</feature>
<dbReference type="Gene3D" id="2.40.50.140">
    <property type="entry name" value="Nucleic acid-binding proteins"/>
    <property type="match status" value="1"/>
</dbReference>
<evidence type="ECO:0000313" key="3">
    <source>
        <dbReference type="Proteomes" id="UP001642464"/>
    </source>
</evidence>
<reference evidence="2 3" key="1">
    <citation type="submission" date="2024-02" db="EMBL/GenBank/DDBJ databases">
        <authorList>
            <person name="Chen Y."/>
            <person name="Shah S."/>
            <person name="Dougan E. K."/>
            <person name="Thang M."/>
            <person name="Chan C."/>
        </authorList>
    </citation>
    <scope>NUCLEOTIDE SEQUENCE [LARGE SCALE GENOMIC DNA]</scope>
</reference>
<feature type="compositionally biased region" description="Acidic residues" evidence="1">
    <location>
        <begin position="284"/>
        <end position="293"/>
    </location>
</feature>
<protein>
    <submittedName>
        <fullName evidence="2">ATP-dependent RNA helicase glh-2</fullName>
    </submittedName>
</protein>
<evidence type="ECO:0000313" key="2">
    <source>
        <dbReference type="EMBL" id="CAK9057050.1"/>
    </source>
</evidence>
<feature type="compositionally biased region" description="Basic and acidic residues" evidence="1">
    <location>
        <begin position="242"/>
        <end position="254"/>
    </location>
</feature>
<feature type="compositionally biased region" description="Low complexity" evidence="1">
    <location>
        <begin position="512"/>
        <end position="522"/>
    </location>
</feature>
<keyword evidence="2" id="KW-0547">Nucleotide-binding</keyword>
<name>A0ABP0N461_9DINO</name>
<dbReference type="GO" id="GO:0004386">
    <property type="term" value="F:helicase activity"/>
    <property type="evidence" value="ECO:0007669"/>
    <property type="project" value="UniProtKB-KW"/>
</dbReference>
<organism evidence="2 3">
    <name type="scientific">Durusdinium trenchii</name>
    <dbReference type="NCBI Taxonomy" id="1381693"/>
    <lineage>
        <taxon>Eukaryota</taxon>
        <taxon>Sar</taxon>
        <taxon>Alveolata</taxon>
        <taxon>Dinophyceae</taxon>
        <taxon>Suessiales</taxon>
        <taxon>Symbiodiniaceae</taxon>
        <taxon>Durusdinium</taxon>
    </lineage>
</organism>